<feature type="transmembrane region" description="Helical" evidence="2">
    <location>
        <begin position="39"/>
        <end position="58"/>
    </location>
</feature>
<reference evidence="3" key="1">
    <citation type="submission" date="2020-05" db="EMBL/GenBank/DDBJ databases">
        <authorList>
            <person name="Chiriac C."/>
            <person name="Salcher M."/>
            <person name="Ghai R."/>
            <person name="Kavagutti S V."/>
        </authorList>
    </citation>
    <scope>NUCLEOTIDE SEQUENCE</scope>
</reference>
<feature type="region of interest" description="Disordered" evidence="1">
    <location>
        <begin position="1"/>
        <end position="20"/>
    </location>
</feature>
<sequence>MTPRPQGIDQGRMARTAGAPGRRLRAIASDRGETLIESLVSIGIVGLVVIALIGAVTLSGSLTTILRAQSASQSAGRSVYEAVSSFVVPKATPLYRNDANTGRASICNTTLTAQLTAVASAAAAGSAGVTLDTAGITYGLVVVSVDSNATMTQTVYPCTSLAGHPNASAGEAATALQVTLPVTAMGHTTTDLGNGQVVRRDVSFPSVLKANVYQGTA</sequence>
<gene>
    <name evidence="3" type="ORF">UFOPK3773_01022</name>
</gene>
<evidence type="ECO:0000256" key="2">
    <source>
        <dbReference type="SAM" id="Phobius"/>
    </source>
</evidence>
<keyword evidence="2" id="KW-0812">Transmembrane</keyword>
<evidence type="ECO:0000256" key="1">
    <source>
        <dbReference type="SAM" id="MobiDB-lite"/>
    </source>
</evidence>
<protein>
    <submittedName>
        <fullName evidence="3">Unannotated protein</fullName>
    </submittedName>
</protein>
<dbReference type="AlphaFoldDB" id="A0A6J7JPL6"/>
<organism evidence="3">
    <name type="scientific">freshwater metagenome</name>
    <dbReference type="NCBI Taxonomy" id="449393"/>
    <lineage>
        <taxon>unclassified sequences</taxon>
        <taxon>metagenomes</taxon>
        <taxon>ecological metagenomes</taxon>
    </lineage>
</organism>
<evidence type="ECO:0000313" key="3">
    <source>
        <dbReference type="EMBL" id="CAB4944072.1"/>
    </source>
</evidence>
<dbReference type="EMBL" id="CAFBNF010000102">
    <property type="protein sequence ID" value="CAB4944072.1"/>
    <property type="molecule type" value="Genomic_DNA"/>
</dbReference>
<name>A0A6J7JPL6_9ZZZZ</name>
<keyword evidence="2" id="KW-1133">Transmembrane helix</keyword>
<keyword evidence="2" id="KW-0472">Membrane</keyword>
<accession>A0A6J7JPL6</accession>
<proteinExistence type="predicted"/>